<dbReference type="CDD" id="cd01823">
    <property type="entry name" value="SEST_like"/>
    <property type="match status" value="1"/>
</dbReference>
<keyword evidence="3" id="KW-0732">Signal</keyword>
<keyword evidence="2" id="KW-1015">Disulfide bond</keyword>
<dbReference type="InterPro" id="IPR036514">
    <property type="entry name" value="SGNH_hydro_sf"/>
</dbReference>
<dbReference type="EMBL" id="CP108264">
    <property type="protein sequence ID" value="WTU75770.1"/>
    <property type="molecule type" value="Genomic_DNA"/>
</dbReference>
<keyword evidence="5" id="KW-0378">Hydrolase</keyword>
<feature type="disulfide bond" evidence="2">
    <location>
        <begin position="153"/>
        <end position="167"/>
    </location>
</feature>
<evidence type="ECO:0000259" key="4">
    <source>
        <dbReference type="Pfam" id="PF13472"/>
    </source>
</evidence>
<dbReference type="InterPro" id="IPR013830">
    <property type="entry name" value="SGNH_hydro"/>
</dbReference>
<dbReference type="PANTHER" id="PTHR37981:SF1">
    <property type="entry name" value="SGNH HYDROLASE-TYPE ESTERASE DOMAIN-CONTAINING PROTEIN"/>
    <property type="match status" value="1"/>
</dbReference>
<feature type="chain" id="PRO_5043928396" evidence="3">
    <location>
        <begin position="30"/>
        <end position="345"/>
    </location>
</feature>
<sequence length="345" mass="35608">MKTDFRTRGAGTRIALAAAAALAATATLAVSPGRSAAPPKPLRYVALGDSYSAGSFVRPWATGDGCGRSAHNYPAQAASRLDVRLTDVTCSAAEVGAGILQPQTELTGPPSVPPEGGWRARPAQIEAVSPAVDLVSVGVGGNSIGFADIVQKCVEQGLMAFGSGRPCSRHYGEGAGAAALNARFAALETDFTALLKEIRTRAPRAKVAVVGYPAIVDDGAGCGWGSWHQFGTVAKGDLPWLDGVERRLNTLLRDQAQRSGAAYVDTYASSVGHGVCADGERRWMYGIKDTLTGPGDQGDPPSQLCRSVPSGGEACTFVHPNLRGVTHQADVVTAALHGLGAPLAH</sequence>
<evidence type="ECO:0000256" key="3">
    <source>
        <dbReference type="SAM" id="SignalP"/>
    </source>
</evidence>
<dbReference type="InterPro" id="IPR037460">
    <property type="entry name" value="SEST-like"/>
</dbReference>
<feature type="signal peptide" evidence="3">
    <location>
        <begin position="1"/>
        <end position="29"/>
    </location>
</feature>
<feature type="domain" description="SGNH hydrolase-type esterase" evidence="4">
    <location>
        <begin position="46"/>
        <end position="324"/>
    </location>
</feature>
<evidence type="ECO:0000256" key="2">
    <source>
        <dbReference type="PIRSR" id="PIRSR637460-2"/>
    </source>
</evidence>
<feature type="disulfide bond" evidence="2">
    <location>
        <begin position="66"/>
        <end position="90"/>
    </location>
</feature>
<dbReference type="GO" id="GO:0004806">
    <property type="term" value="F:triacylglycerol lipase activity"/>
    <property type="evidence" value="ECO:0007669"/>
    <property type="project" value="TreeGrafter"/>
</dbReference>
<name>A0AAU2JV23_9ACTN</name>
<organism evidence="5">
    <name type="scientific">Streptomyces sp. NBC_00049</name>
    <dbReference type="NCBI Taxonomy" id="2903617"/>
    <lineage>
        <taxon>Bacteria</taxon>
        <taxon>Bacillati</taxon>
        <taxon>Actinomycetota</taxon>
        <taxon>Actinomycetes</taxon>
        <taxon>Kitasatosporales</taxon>
        <taxon>Streptomycetaceae</taxon>
        <taxon>Streptomyces</taxon>
    </lineage>
</organism>
<dbReference type="SUPFAM" id="SSF52266">
    <property type="entry name" value="SGNH hydrolase"/>
    <property type="match status" value="1"/>
</dbReference>
<dbReference type="AlphaFoldDB" id="A0AAU2JV23"/>
<accession>A0AAU2JV23</accession>
<feature type="active site" description="Nucleophile" evidence="1">
    <location>
        <position position="50"/>
    </location>
</feature>
<reference evidence="5" key="1">
    <citation type="submission" date="2022-10" db="EMBL/GenBank/DDBJ databases">
        <title>The complete genomes of actinobacterial strains from the NBC collection.</title>
        <authorList>
            <person name="Joergensen T.S."/>
            <person name="Alvarez Arevalo M."/>
            <person name="Sterndorff E.B."/>
            <person name="Faurdal D."/>
            <person name="Vuksanovic O."/>
            <person name="Mourched A.-S."/>
            <person name="Charusanti P."/>
            <person name="Shaw S."/>
            <person name="Blin K."/>
            <person name="Weber T."/>
        </authorList>
    </citation>
    <scope>NUCLEOTIDE SEQUENCE</scope>
    <source>
        <strain evidence="5">NBC_00049</strain>
    </source>
</reference>
<dbReference type="PANTHER" id="PTHR37981">
    <property type="entry name" value="LIPASE 2"/>
    <property type="match status" value="1"/>
</dbReference>
<proteinExistence type="predicted"/>
<feature type="active site" evidence="1">
    <location>
        <position position="319"/>
    </location>
</feature>
<evidence type="ECO:0000313" key="5">
    <source>
        <dbReference type="EMBL" id="WTU75770.1"/>
    </source>
</evidence>
<evidence type="ECO:0000256" key="1">
    <source>
        <dbReference type="PIRSR" id="PIRSR637460-1"/>
    </source>
</evidence>
<dbReference type="Gene3D" id="3.40.50.1110">
    <property type="entry name" value="SGNH hydrolase"/>
    <property type="match status" value="1"/>
</dbReference>
<dbReference type="Pfam" id="PF13472">
    <property type="entry name" value="Lipase_GDSL_2"/>
    <property type="match status" value="1"/>
</dbReference>
<gene>
    <name evidence="5" type="ORF">OG327_21935</name>
</gene>
<feature type="disulfide bond" evidence="2">
    <location>
        <begin position="222"/>
        <end position="276"/>
    </location>
</feature>
<protein>
    <submittedName>
        <fullName evidence="5">SGNH/GDSL hydrolase family protein</fullName>
    </submittedName>
</protein>
<dbReference type="GO" id="GO:0019433">
    <property type="term" value="P:triglyceride catabolic process"/>
    <property type="evidence" value="ECO:0007669"/>
    <property type="project" value="TreeGrafter"/>
</dbReference>